<dbReference type="AlphaFoldDB" id="A0A1G7NCJ3"/>
<dbReference type="SUPFAM" id="SSF56300">
    <property type="entry name" value="Metallo-dependent phosphatases"/>
    <property type="match status" value="1"/>
</dbReference>
<organism evidence="2 3">
    <name type="scientific">Onishia taeanensis</name>
    <dbReference type="NCBI Taxonomy" id="284577"/>
    <lineage>
        <taxon>Bacteria</taxon>
        <taxon>Pseudomonadati</taxon>
        <taxon>Pseudomonadota</taxon>
        <taxon>Gammaproteobacteria</taxon>
        <taxon>Oceanospirillales</taxon>
        <taxon>Halomonadaceae</taxon>
        <taxon>Onishia</taxon>
    </lineage>
</organism>
<dbReference type="STRING" id="284577.SAMN05216571_101355"/>
<protein>
    <submittedName>
        <fullName evidence="2">Serine/threonine protein phosphatase 1</fullName>
    </submittedName>
</protein>
<dbReference type="Pfam" id="PF00149">
    <property type="entry name" value="Metallophos"/>
    <property type="match status" value="1"/>
</dbReference>
<reference evidence="2 3" key="1">
    <citation type="submission" date="2016-10" db="EMBL/GenBank/DDBJ databases">
        <authorList>
            <person name="de Groot N.N."/>
        </authorList>
    </citation>
    <scope>NUCLEOTIDE SEQUENCE [LARGE SCALE GENOMIC DNA]</scope>
    <source>
        <strain evidence="2 3">BH539</strain>
    </source>
</reference>
<dbReference type="Gene3D" id="3.60.21.10">
    <property type="match status" value="1"/>
</dbReference>
<dbReference type="GO" id="GO:0008803">
    <property type="term" value="F:bis(5'-nucleosyl)-tetraphosphatase (symmetrical) activity"/>
    <property type="evidence" value="ECO:0007669"/>
    <property type="project" value="TreeGrafter"/>
</dbReference>
<dbReference type="PROSITE" id="PS00125">
    <property type="entry name" value="SER_THR_PHOSPHATASE"/>
    <property type="match status" value="1"/>
</dbReference>
<dbReference type="InterPro" id="IPR029052">
    <property type="entry name" value="Metallo-depent_PP-like"/>
</dbReference>
<gene>
    <name evidence="2" type="ORF">SAMN05216571_101355</name>
</gene>
<feature type="domain" description="Serine/threonine specific protein phosphatases" evidence="1">
    <location>
        <begin position="72"/>
        <end position="77"/>
    </location>
</feature>
<dbReference type="GO" id="GO:0005737">
    <property type="term" value="C:cytoplasm"/>
    <property type="evidence" value="ECO:0007669"/>
    <property type="project" value="TreeGrafter"/>
</dbReference>
<dbReference type="EMBL" id="FNCI01000001">
    <property type="protein sequence ID" value="SDF71661.1"/>
    <property type="molecule type" value="Genomic_DNA"/>
</dbReference>
<name>A0A1G7NCJ3_9GAMM</name>
<dbReference type="PANTHER" id="PTHR42850">
    <property type="entry name" value="METALLOPHOSPHOESTERASE"/>
    <property type="match status" value="1"/>
</dbReference>
<dbReference type="InterPro" id="IPR004843">
    <property type="entry name" value="Calcineurin-like_PHP"/>
</dbReference>
<dbReference type="PANTHER" id="PTHR42850:SF11">
    <property type="entry name" value="BIS(5'-NUCLEOSYL)-TETRAPHOSPHATASE [SYMMETRICAL]"/>
    <property type="match status" value="1"/>
</dbReference>
<dbReference type="InterPro" id="IPR006186">
    <property type="entry name" value="Ser/Thr-sp_prot-phosphatase"/>
</dbReference>
<dbReference type="Proteomes" id="UP000198641">
    <property type="component" value="Unassembled WGS sequence"/>
</dbReference>
<dbReference type="InterPro" id="IPR050126">
    <property type="entry name" value="Ap4A_hydrolase"/>
</dbReference>
<evidence type="ECO:0000313" key="2">
    <source>
        <dbReference type="EMBL" id="SDF71661.1"/>
    </source>
</evidence>
<proteinExistence type="predicted"/>
<dbReference type="RefSeq" id="WP_245696307.1">
    <property type="nucleotide sequence ID" value="NZ_FNCI01000001.1"/>
</dbReference>
<evidence type="ECO:0000259" key="1">
    <source>
        <dbReference type="PROSITE" id="PS00125"/>
    </source>
</evidence>
<keyword evidence="3" id="KW-1185">Reference proteome</keyword>
<dbReference type="GO" id="GO:0016791">
    <property type="term" value="F:phosphatase activity"/>
    <property type="evidence" value="ECO:0007669"/>
    <property type="project" value="TreeGrafter"/>
</dbReference>
<dbReference type="GO" id="GO:0110154">
    <property type="term" value="P:RNA decapping"/>
    <property type="evidence" value="ECO:0007669"/>
    <property type="project" value="TreeGrafter"/>
</dbReference>
<evidence type="ECO:0000313" key="3">
    <source>
        <dbReference type="Proteomes" id="UP000198641"/>
    </source>
</evidence>
<accession>A0A1G7NCJ3</accession>
<sequence>MSFLEQHAANTQGRDFFVGDIHGQYRLLMKALNNVAFDRGRDRLFSVGDLIDRGEQSLECLSLPFEPWFFGVRGNHEMLAYDALFSTAGEEWRKRELWMINGGTWSLREDASDVKMVLREAMRRLPYAREVSVAGKRIGIVHAEPPDDWSQLELEDNHAGHERLIWRRSRIKAGDTTPVDGIDAVVVGHSIVGNLTTLGNVHYIDTGAFMTGRLTVIEATELLE</sequence>